<feature type="transmembrane region" description="Helical" evidence="1">
    <location>
        <begin position="113"/>
        <end position="133"/>
    </location>
</feature>
<keyword evidence="2" id="KW-0808">Transferase</keyword>
<dbReference type="eggNOG" id="COG2148">
    <property type="taxonomic scope" value="Bacteria"/>
</dbReference>
<dbReference type="GO" id="GO:0016740">
    <property type="term" value="F:transferase activity"/>
    <property type="evidence" value="ECO:0007669"/>
    <property type="project" value="UniProtKB-KW"/>
</dbReference>
<feature type="transmembrane region" description="Helical" evidence="1">
    <location>
        <begin position="49"/>
        <end position="69"/>
    </location>
</feature>
<keyword evidence="1" id="KW-0812">Transmembrane</keyword>
<evidence type="ECO:0000313" key="3">
    <source>
        <dbReference type="Proteomes" id="UP000029221"/>
    </source>
</evidence>
<protein>
    <submittedName>
        <fullName evidence="2">Bacterial sugar transferase</fullName>
    </submittedName>
</protein>
<sequence length="145" mass="17037">MPSKNSIHFEISERKILLRVLDVLVVLTALEIVGFYFEFDYFRITAEQWSWTIVLTAYLLFFNTLFELYNLVRASRITSTLNSVITASSLTSLAYLLTPFFTPTLPENRLQILFFYLALTLSMLLWRSIYIKLLPVLDLTKKLFY</sequence>
<dbReference type="Proteomes" id="UP000029221">
    <property type="component" value="Unassembled WGS sequence"/>
</dbReference>
<reference evidence="2" key="1">
    <citation type="journal article" date="2014" name="Genome Announc.">
        <title>Draft Genome Sequences of Marine Flavobacterium Nonlabens Strains NR17, NR24, NR27, NR32, NR33, and Ara13.</title>
        <authorList>
            <person name="Nakanishi M."/>
            <person name="Meirelles P."/>
            <person name="Suzuki R."/>
            <person name="Takatani N."/>
            <person name="Mino S."/>
            <person name="Suda W."/>
            <person name="Oshima K."/>
            <person name="Hattori M."/>
            <person name="Ohkuma M."/>
            <person name="Hosokawa M."/>
            <person name="Miyashita K."/>
            <person name="Thompson F.L."/>
            <person name="Niwa A."/>
            <person name="Sawabe T."/>
            <person name="Sawabe T."/>
        </authorList>
    </citation>
    <scope>NUCLEOTIDE SEQUENCE [LARGE SCALE GENOMIC DNA]</scope>
    <source>
        <strain evidence="2">JCM 19294</strain>
    </source>
</reference>
<evidence type="ECO:0000256" key="1">
    <source>
        <dbReference type="SAM" id="Phobius"/>
    </source>
</evidence>
<gene>
    <name evidence="2" type="ORF">JCM19294_941</name>
</gene>
<dbReference type="RefSeq" id="WP_369385953.1">
    <property type="nucleotide sequence ID" value="NZ_BBML01000010.1"/>
</dbReference>
<feature type="transmembrane region" description="Helical" evidence="1">
    <location>
        <begin position="81"/>
        <end position="101"/>
    </location>
</feature>
<keyword evidence="3" id="KW-1185">Reference proteome</keyword>
<keyword evidence="1" id="KW-0472">Membrane</keyword>
<name>A0A090Q7Y1_9FLAO</name>
<dbReference type="EMBL" id="BBML01000010">
    <property type="protein sequence ID" value="GAK98307.1"/>
    <property type="molecule type" value="Genomic_DNA"/>
</dbReference>
<accession>A0A090Q7Y1</accession>
<organism evidence="2 3">
    <name type="scientific">Nonlabens tegetincola</name>
    <dbReference type="NCBI Taxonomy" id="323273"/>
    <lineage>
        <taxon>Bacteria</taxon>
        <taxon>Pseudomonadati</taxon>
        <taxon>Bacteroidota</taxon>
        <taxon>Flavobacteriia</taxon>
        <taxon>Flavobacteriales</taxon>
        <taxon>Flavobacteriaceae</taxon>
        <taxon>Nonlabens</taxon>
    </lineage>
</organism>
<dbReference type="AlphaFoldDB" id="A0A090Q7Y1"/>
<comment type="caution">
    <text evidence="2">The sequence shown here is derived from an EMBL/GenBank/DDBJ whole genome shotgun (WGS) entry which is preliminary data.</text>
</comment>
<keyword evidence="1" id="KW-1133">Transmembrane helix</keyword>
<proteinExistence type="predicted"/>
<feature type="transmembrane region" description="Helical" evidence="1">
    <location>
        <begin position="16"/>
        <end position="37"/>
    </location>
</feature>
<evidence type="ECO:0000313" key="2">
    <source>
        <dbReference type="EMBL" id="GAK98307.1"/>
    </source>
</evidence>